<evidence type="ECO:0000256" key="1">
    <source>
        <dbReference type="SAM" id="MobiDB-lite"/>
    </source>
</evidence>
<feature type="chain" id="PRO_5037897522" description="Secreted protein" evidence="2">
    <location>
        <begin position="36"/>
        <end position="437"/>
    </location>
</feature>
<name>A0A939LQS2_9CELL</name>
<evidence type="ECO:0000256" key="2">
    <source>
        <dbReference type="SAM" id="SignalP"/>
    </source>
</evidence>
<evidence type="ECO:0008006" key="5">
    <source>
        <dbReference type="Google" id="ProtNLM"/>
    </source>
</evidence>
<feature type="region of interest" description="Disordered" evidence="1">
    <location>
        <begin position="33"/>
        <end position="73"/>
    </location>
</feature>
<reference evidence="3" key="1">
    <citation type="submission" date="2021-03" db="EMBL/GenBank/DDBJ databases">
        <title>Actinotalea soli sp. nov., isolated from soil.</title>
        <authorList>
            <person name="Ping W."/>
            <person name="Zhang J."/>
        </authorList>
    </citation>
    <scope>NUCLEOTIDE SEQUENCE</scope>
    <source>
        <strain evidence="3">BY-33</strain>
    </source>
</reference>
<keyword evidence="4" id="KW-1185">Reference proteome</keyword>
<feature type="compositionally biased region" description="Acidic residues" evidence="1">
    <location>
        <begin position="35"/>
        <end position="60"/>
    </location>
</feature>
<dbReference type="AlphaFoldDB" id="A0A939LQS2"/>
<dbReference type="InterPro" id="IPR011044">
    <property type="entry name" value="Quino_amine_DH_bsu"/>
</dbReference>
<organism evidence="3 4">
    <name type="scientific">Actinotalea soli</name>
    <dbReference type="NCBI Taxonomy" id="2819234"/>
    <lineage>
        <taxon>Bacteria</taxon>
        <taxon>Bacillati</taxon>
        <taxon>Actinomycetota</taxon>
        <taxon>Actinomycetes</taxon>
        <taxon>Micrococcales</taxon>
        <taxon>Cellulomonadaceae</taxon>
        <taxon>Actinotalea</taxon>
    </lineage>
</organism>
<dbReference type="InterPro" id="IPR047697">
    <property type="entry name" value="AztD-like"/>
</dbReference>
<dbReference type="InterPro" id="IPR015943">
    <property type="entry name" value="WD40/YVTN_repeat-like_dom_sf"/>
</dbReference>
<keyword evidence="2" id="KW-0732">Signal</keyword>
<evidence type="ECO:0000313" key="3">
    <source>
        <dbReference type="EMBL" id="MBO1752781.1"/>
    </source>
</evidence>
<comment type="caution">
    <text evidence="3">The sequence shown here is derived from an EMBL/GenBank/DDBJ whole genome shotgun (WGS) entry which is preliminary data.</text>
</comment>
<dbReference type="PROSITE" id="PS51257">
    <property type="entry name" value="PROKAR_LIPOPROTEIN"/>
    <property type="match status" value="1"/>
</dbReference>
<sequence>MVALMTRSLRHRRPLPLLAALAIPALALTACSTEAETEDTTAEVSTEDEHDDEDEHEDEEGSGREEAATQTPRVVTAYDGGLLVVDGLTLEVVADIELPGFNRLNPAGDGRHVLVSTTSGDEAGFQVLDMGTWSEGHGDHDHYYTAEPELTDVVFSAETPGHAIPHGGVTTLFDDATGEITFFDPSELGDGMPEVETTSTPEAHHGFAFRLDDGSLVTTIGDEDSRSGMLVTDADGTEIASSEECPGVHGEAVAEGEVVIAGCDDGVLIYDGSEITKVASPHEYGRIGNQFTTADSTIALGDYKHDPDQGLGLHEITLIDTAAKTLQVIHLPEGVEYTFRDLARGPEGEALVLGTDGALHVLDETTGDVVASHPVIDAWEVPEEWQAAHPAIKVLGETAYVTDPANQQVHAVDIPTGEVYLTGDLPAAPNEMAVVTG</sequence>
<evidence type="ECO:0000313" key="4">
    <source>
        <dbReference type="Proteomes" id="UP000664209"/>
    </source>
</evidence>
<dbReference type="Gene3D" id="2.130.10.10">
    <property type="entry name" value="YVTN repeat-like/Quinoprotein amine dehydrogenase"/>
    <property type="match status" value="1"/>
</dbReference>
<dbReference type="SUPFAM" id="SSF50969">
    <property type="entry name" value="YVTN repeat-like/Quinoprotein amine dehydrogenase"/>
    <property type="match status" value="1"/>
</dbReference>
<dbReference type="EMBL" id="JAGEMK010000007">
    <property type="protein sequence ID" value="MBO1752781.1"/>
    <property type="molecule type" value="Genomic_DNA"/>
</dbReference>
<accession>A0A939LQS2</accession>
<proteinExistence type="predicted"/>
<gene>
    <name evidence="3" type="ORF">J4G33_13290</name>
</gene>
<dbReference type="Proteomes" id="UP000664209">
    <property type="component" value="Unassembled WGS sequence"/>
</dbReference>
<dbReference type="NCBIfam" id="NF038015">
    <property type="entry name" value="AztD"/>
    <property type="match status" value="1"/>
</dbReference>
<protein>
    <recommendedName>
        <fullName evidence="5">Secreted protein</fullName>
    </recommendedName>
</protein>
<feature type="signal peptide" evidence="2">
    <location>
        <begin position="1"/>
        <end position="35"/>
    </location>
</feature>